<proteinExistence type="predicted"/>
<dbReference type="SUPFAM" id="SSF69336">
    <property type="entry name" value="Alpha subunit of glutamate synthase, C-terminal domain"/>
    <property type="match status" value="1"/>
</dbReference>
<dbReference type="Gene3D" id="2.160.20.60">
    <property type="entry name" value="Glutamate synthase, alpha subunit, C-terminal domain"/>
    <property type="match status" value="1"/>
</dbReference>
<feature type="domain" description="Glutamate synthase alpha subunit C-terminal" evidence="1">
    <location>
        <begin position="1"/>
        <end position="52"/>
    </location>
</feature>
<reference evidence="2 3" key="1">
    <citation type="journal article" date="2014" name="ISME J.">
        <title>Ecophysiology of Thioploca ingrica as revealed by the complete genome sequence supplemented with proteomic evidence.</title>
        <authorList>
            <person name="Kojima H."/>
            <person name="Ogura Y."/>
            <person name="Yamamoto N."/>
            <person name="Togashi T."/>
            <person name="Mori H."/>
            <person name="Watanabe T."/>
            <person name="Nemoto F."/>
            <person name="Kurokawa K."/>
            <person name="Hayashi T."/>
            <person name="Fukui M."/>
        </authorList>
    </citation>
    <scope>NUCLEOTIDE SEQUENCE [LARGE SCALE GENOMIC DNA]</scope>
</reference>
<dbReference type="AlphaFoldDB" id="A0A090AI19"/>
<dbReference type="PANTHER" id="PTHR43100">
    <property type="entry name" value="GLUTAMATE SYNTHASE [NADPH] SMALL CHAIN"/>
    <property type="match status" value="1"/>
</dbReference>
<gene>
    <name evidence="2" type="ORF">THII_0118</name>
</gene>
<dbReference type="STRING" id="40754.THII_0118"/>
<dbReference type="KEGG" id="tig:THII_0118"/>
<dbReference type="InterPro" id="IPR051394">
    <property type="entry name" value="Glutamate_Synthase"/>
</dbReference>
<name>A0A090AI19_9GAMM</name>
<dbReference type="Proteomes" id="UP000031623">
    <property type="component" value="Chromosome"/>
</dbReference>
<dbReference type="InterPro" id="IPR002489">
    <property type="entry name" value="Glu_synth_asu_C"/>
</dbReference>
<dbReference type="PANTHER" id="PTHR43100:SF1">
    <property type="entry name" value="GLUTAMATE SYNTHASE [NADPH] SMALL CHAIN"/>
    <property type="match status" value="1"/>
</dbReference>
<dbReference type="EMBL" id="AP014633">
    <property type="protein sequence ID" value="BAP54415.1"/>
    <property type="molecule type" value="Genomic_DNA"/>
</dbReference>
<accession>A0A090AI19</accession>
<organism evidence="2 3">
    <name type="scientific">Thioploca ingrica</name>
    <dbReference type="NCBI Taxonomy" id="40754"/>
    <lineage>
        <taxon>Bacteria</taxon>
        <taxon>Pseudomonadati</taxon>
        <taxon>Pseudomonadota</taxon>
        <taxon>Gammaproteobacteria</taxon>
        <taxon>Thiotrichales</taxon>
        <taxon>Thiotrichaceae</taxon>
        <taxon>Thioploca</taxon>
    </lineage>
</organism>
<dbReference type="InterPro" id="IPR036485">
    <property type="entry name" value="Glu_synth_asu_C_sf"/>
</dbReference>
<sequence length="145" mass="16028">MTGGLVIVLGMTGRNFAAGMSGGVAYVLDAQGDFKKRCNLAMVELEPVDGEERALENGYHQSGDLEGHGQVDVMHDMTRHDAERLCHFIEGHRHYTGSLRAAEILENGERFLPKFVKVMPVDYRRARVNAIAPLATLMRDTAARC</sequence>
<evidence type="ECO:0000313" key="3">
    <source>
        <dbReference type="Proteomes" id="UP000031623"/>
    </source>
</evidence>
<dbReference type="HOGENOM" id="CLU_1786012_0_0_6"/>
<dbReference type="Pfam" id="PF01493">
    <property type="entry name" value="GXGXG"/>
    <property type="match status" value="1"/>
</dbReference>
<dbReference type="GO" id="GO:0016491">
    <property type="term" value="F:oxidoreductase activity"/>
    <property type="evidence" value="ECO:0007669"/>
    <property type="project" value="InterPro"/>
</dbReference>
<evidence type="ECO:0000259" key="1">
    <source>
        <dbReference type="Pfam" id="PF01493"/>
    </source>
</evidence>
<evidence type="ECO:0000313" key="2">
    <source>
        <dbReference type="EMBL" id="BAP54415.1"/>
    </source>
</evidence>
<protein>
    <submittedName>
        <fullName evidence="2">Glutamate synthase, domain 2</fullName>
    </submittedName>
</protein>
<keyword evidence="3" id="KW-1185">Reference proteome</keyword>